<keyword evidence="2" id="KW-0723">Serine/threonine-protein kinase</keyword>
<accession>A0AAV0IKA3</accession>
<dbReference type="EMBL" id="CAMGYJ010000004">
    <property type="protein sequence ID" value="CAI0397960.1"/>
    <property type="molecule type" value="Genomic_DNA"/>
</dbReference>
<dbReference type="InterPro" id="IPR053235">
    <property type="entry name" value="Ser_Thr_kinase"/>
</dbReference>
<sequence length="147" mass="16697">MHSRTERSSPRAFASCSPPLAACIPALPFLHTIVIEMTGICAASDIWSVGCTVIEHLICVPPCYDLPHMPDLFRIVQDDHPPIPDSLSPDITDFLRQCFKKCPTIDEADRILEANFEEEMNQIIKLLPKDWIVQYDPPDDPKELRRD</sequence>
<keyword evidence="10" id="KW-1185">Reference proteome</keyword>
<comment type="catalytic activity">
    <reaction evidence="7">
        <text>L-threonyl-[protein] + ATP = O-phospho-L-threonyl-[protein] + ADP + H(+)</text>
        <dbReference type="Rhea" id="RHEA:46608"/>
        <dbReference type="Rhea" id="RHEA-COMP:11060"/>
        <dbReference type="Rhea" id="RHEA-COMP:11605"/>
        <dbReference type="ChEBI" id="CHEBI:15378"/>
        <dbReference type="ChEBI" id="CHEBI:30013"/>
        <dbReference type="ChEBI" id="CHEBI:30616"/>
        <dbReference type="ChEBI" id="CHEBI:61977"/>
        <dbReference type="ChEBI" id="CHEBI:456216"/>
        <dbReference type="EC" id="2.7.11.1"/>
    </reaction>
</comment>
<evidence type="ECO:0000256" key="8">
    <source>
        <dbReference type="ARBA" id="ARBA00048679"/>
    </source>
</evidence>
<keyword evidence="4" id="KW-0547">Nucleotide-binding</keyword>
<dbReference type="EC" id="2.7.11.1" evidence="1"/>
<evidence type="ECO:0000256" key="1">
    <source>
        <dbReference type="ARBA" id="ARBA00012513"/>
    </source>
</evidence>
<proteinExistence type="predicted"/>
<keyword evidence="6" id="KW-0067">ATP-binding</keyword>
<evidence type="ECO:0000256" key="7">
    <source>
        <dbReference type="ARBA" id="ARBA00047899"/>
    </source>
</evidence>
<dbReference type="Proteomes" id="UP001154282">
    <property type="component" value="Unassembled WGS sequence"/>
</dbReference>
<name>A0AAV0IKA3_9ROSI</name>
<dbReference type="InterPro" id="IPR011009">
    <property type="entry name" value="Kinase-like_dom_sf"/>
</dbReference>
<evidence type="ECO:0000256" key="5">
    <source>
        <dbReference type="ARBA" id="ARBA00022777"/>
    </source>
</evidence>
<dbReference type="PANTHER" id="PTHR24361:SF433">
    <property type="entry name" value="PROTEIN KINASE DOMAIN-CONTAINING PROTEIN"/>
    <property type="match status" value="1"/>
</dbReference>
<organism evidence="9 10">
    <name type="scientific">Linum tenue</name>
    <dbReference type="NCBI Taxonomy" id="586396"/>
    <lineage>
        <taxon>Eukaryota</taxon>
        <taxon>Viridiplantae</taxon>
        <taxon>Streptophyta</taxon>
        <taxon>Embryophyta</taxon>
        <taxon>Tracheophyta</taxon>
        <taxon>Spermatophyta</taxon>
        <taxon>Magnoliopsida</taxon>
        <taxon>eudicotyledons</taxon>
        <taxon>Gunneridae</taxon>
        <taxon>Pentapetalae</taxon>
        <taxon>rosids</taxon>
        <taxon>fabids</taxon>
        <taxon>Malpighiales</taxon>
        <taxon>Linaceae</taxon>
        <taxon>Linum</taxon>
    </lineage>
</organism>
<dbReference type="GO" id="GO:0005737">
    <property type="term" value="C:cytoplasm"/>
    <property type="evidence" value="ECO:0007669"/>
    <property type="project" value="TreeGrafter"/>
</dbReference>
<dbReference type="GO" id="GO:0004674">
    <property type="term" value="F:protein serine/threonine kinase activity"/>
    <property type="evidence" value="ECO:0007669"/>
    <property type="project" value="UniProtKB-KW"/>
</dbReference>
<evidence type="ECO:0000256" key="3">
    <source>
        <dbReference type="ARBA" id="ARBA00022679"/>
    </source>
</evidence>
<gene>
    <name evidence="9" type="ORF">LITE_LOCUS9734</name>
</gene>
<evidence type="ECO:0000256" key="4">
    <source>
        <dbReference type="ARBA" id="ARBA00022741"/>
    </source>
</evidence>
<comment type="catalytic activity">
    <reaction evidence="8">
        <text>L-seryl-[protein] + ATP = O-phospho-L-seryl-[protein] + ADP + H(+)</text>
        <dbReference type="Rhea" id="RHEA:17989"/>
        <dbReference type="Rhea" id="RHEA-COMP:9863"/>
        <dbReference type="Rhea" id="RHEA-COMP:11604"/>
        <dbReference type="ChEBI" id="CHEBI:15378"/>
        <dbReference type="ChEBI" id="CHEBI:29999"/>
        <dbReference type="ChEBI" id="CHEBI:30616"/>
        <dbReference type="ChEBI" id="CHEBI:83421"/>
        <dbReference type="ChEBI" id="CHEBI:456216"/>
        <dbReference type="EC" id="2.7.11.1"/>
    </reaction>
</comment>
<dbReference type="PANTHER" id="PTHR24361">
    <property type="entry name" value="MITOGEN-ACTIVATED KINASE KINASE KINASE"/>
    <property type="match status" value="1"/>
</dbReference>
<protein>
    <recommendedName>
        <fullName evidence="1">non-specific serine/threonine protein kinase</fullName>
        <ecNumber evidence="1">2.7.11.1</ecNumber>
    </recommendedName>
</protein>
<evidence type="ECO:0000256" key="2">
    <source>
        <dbReference type="ARBA" id="ARBA00022527"/>
    </source>
</evidence>
<comment type="caution">
    <text evidence="9">The sequence shown here is derived from an EMBL/GenBank/DDBJ whole genome shotgun (WGS) entry which is preliminary data.</text>
</comment>
<evidence type="ECO:0000313" key="10">
    <source>
        <dbReference type="Proteomes" id="UP001154282"/>
    </source>
</evidence>
<evidence type="ECO:0000256" key="6">
    <source>
        <dbReference type="ARBA" id="ARBA00022840"/>
    </source>
</evidence>
<dbReference type="GO" id="GO:0005524">
    <property type="term" value="F:ATP binding"/>
    <property type="evidence" value="ECO:0007669"/>
    <property type="project" value="UniProtKB-KW"/>
</dbReference>
<dbReference type="Gene3D" id="1.10.510.10">
    <property type="entry name" value="Transferase(Phosphotransferase) domain 1"/>
    <property type="match status" value="1"/>
</dbReference>
<evidence type="ECO:0000313" key="9">
    <source>
        <dbReference type="EMBL" id="CAI0397960.1"/>
    </source>
</evidence>
<reference evidence="9" key="1">
    <citation type="submission" date="2022-08" db="EMBL/GenBank/DDBJ databases">
        <authorList>
            <person name="Gutierrez-Valencia J."/>
        </authorList>
    </citation>
    <scope>NUCLEOTIDE SEQUENCE</scope>
</reference>
<dbReference type="SUPFAM" id="SSF56112">
    <property type="entry name" value="Protein kinase-like (PK-like)"/>
    <property type="match status" value="1"/>
</dbReference>
<keyword evidence="5" id="KW-0418">Kinase</keyword>
<dbReference type="AlphaFoldDB" id="A0AAV0IKA3"/>
<keyword evidence="3" id="KW-0808">Transferase</keyword>